<dbReference type="PROSITE" id="PS50088">
    <property type="entry name" value="ANK_REPEAT"/>
    <property type="match status" value="2"/>
</dbReference>
<dbReference type="PANTHER" id="PTHR44207:SF1">
    <property type="entry name" value="SURFACE ANTIGEN BSPA-LIKE"/>
    <property type="match status" value="1"/>
</dbReference>
<dbReference type="STRING" id="5722.A2ECJ7"/>
<dbReference type="InParanoid" id="A2ECJ7"/>
<dbReference type="InterPro" id="IPR036770">
    <property type="entry name" value="Ankyrin_rpt-contain_sf"/>
</dbReference>
<evidence type="ECO:0000256" key="2">
    <source>
        <dbReference type="SAM" id="Coils"/>
    </source>
</evidence>
<dbReference type="PANTHER" id="PTHR44207">
    <property type="entry name" value="SURFACE ANTIGEN BSPA-LIKE-RELATED"/>
    <property type="match status" value="1"/>
</dbReference>
<dbReference type="EMBL" id="DS113354">
    <property type="protein sequence ID" value="EAY09594.1"/>
    <property type="molecule type" value="Genomic_DNA"/>
</dbReference>
<dbReference type="InterPro" id="IPR002110">
    <property type="entry name" value="Ankyrin_rpt"/>
</dbReference>
<gene>
    <name evidence="3" type="ORF">TVAG_056380</name>
</gene>
<keyword evidence="2" id="KW-0175">Coiled coil</keyword>
<keyword evidence="4" id="KW-1185">Reference proteome</keyword>
<dbReference type="KEGG" id="tva:4767517"/>
<dbReference type="Gene3D" id="1.25.40.20">
    <property type="entry name" value="Ankyrin repeat-containing domain"/>
    <property type="match status" value="1"/>
</dbReference>
<evidence type="ECO:0000256" key="1">
    <source>
        <dbReference type="PROSITE-ProRule" id="PRU00023"/>
    </source>
</evidence>
<dbReference type="VEuPathDB" id="TrichDB:TVAGG3_0881840"/>
<accession>A2ECJ7</accession>
<dbReference type="SMART" id="SM00248">
    <property type="entry name" value="ANK"/>
    <property type="match status" value="3"/>
</dbReference>
<evidence type="ECO:0000313" key="3">
    <source>
        <dbReference type="EMBL" id="EAY09594.1"/>
    </source>
</evidence>
<proteinExistence type="predicted"/>
<dbReference type="Proteomes" id="UP000001542">
    <property type="component" value="Unassembled WGS sequence"/>
</dbReference>
<feature type="coiled-coil region" evidence="2">
    <location>
        <begin position="112"/>
        <end position="153"/>
    </location>
</feature>
<feature type="repeat" description="ANK" evidence="1">
    <location>
        <begin position="281"/>
        <end position="313"/>
    </location>
</feature>
<dbReference type="VEuPathDB" id="TrichDB:TVAG_056320"/>
<dbReference type="PROSITE" id="PS50297">
    <property type="entry name" value="ANK_REP_REGION"/>
    <property type="match status" value="1"/>
</dbReference>
<name>A2ECJ7_TRIV3</name>
<dbReference type="eggNOG" id="KOG0504">
    <property type="taxonomic scope" value="Eukaryota"/>
</dbReference>
<dbReference type="SUPFAM" id="SSF48403">
    <property type="entry name" value="Ankyrin repeat"/>
    <property type="match status" value="1"/>
</dbReference>
<evidence type="ECO:0000313" key="4">
    <source>
        <dbReference type="Proteomes" id="UP000001542"/>
    </source>
</evidence>
<dbReference type="RefSeq" id="XP_001321817.1">
    <property type="nucleotide sequence ID" value="XM_001321782.1"/>
</dbReference>
<organism evidence="3 4">
    <name type="scientific">Trichomonas vaginalis (strain ATCC PRA-98 / G3)</name>
    <dbReference type="NCBI Taxonomy" id="412133"/>
    <lineage>
        <taxon>Eukaryota</taxon>
        <taxon>Metamonada</taxon>
        <taxon>Parabasalia</taxon>
        <taxon>Trichomonadida</taxon>
        <taxon>Trichomonadidae</taxon>
        <taxon>Trichomonas</taxon>
    </lineage>
</organism>
<protein>
    <submittedName>
        <fullName evidence="3">Uncharacterized protein</fullName>
    </submittedName>
</protein>
<dbReference type="AlphaFoldDB" id="A2ECJ7"/>
<dbReference type="Pfam" id="PF12796">
    <property type="entry name" value="Ank_2"/>
    <property type="match status" value="1"/>
</dbReference>
<keyword evidence="1" id="KW-0040">ANK repeat</keyword>
<reference evidence="3" key="2">
    <citation type="journal article" date="2007" name="Science">
        <title>Draft genome sequence of the sexually transmitted pathogen Trichomonas vaginalis.</title>
        <authorList>
            <person name="Carlton J.M."/>
            <person name="Hirt R.P."/>
            <person name="Silva J.C."/>
            <person name="Delcher A.L."/>
            <person name="Schatz M."/>
            <person name="Zhao Q."/>
            <person name="Wortman J.R."/>
            <person name="Bidwell S.L."/>
            <person name="Alsmark U.C.M."/>
            <person name="Besteiro S."/>
            <person name="Sicheritz-Ponten T."/>
            <person name="Noel C.J."/>
            <person name="Dacks J.B."/>
            <person name="Foster P.G."/>
            <person name="Simillion C."/>
            <person name="Van de Peer Y."/>
            <person name="Miranda-Saavedra D."/>
            <person name="Barton G.J."/>
            <person name="Westrop G.D."/>
            <person name="Mueller S."/>
            <person name="Dessi D."/>
            <person name="Fiori P.L."/>
            <person name="Ren Q."/>
            <person name="Paulsen I."/>
            <person name="Zhang H."/>
            <person name="Bastida-Corcuera F.D."/>
            <person name="Simoes-Barbosa A."/>
            <person name="Brown M.T."/>
            <person name="Hayes R.D."/>
            <person name="Mukherjee M."/>
            <person name="Okumura C.Y."/>
            <person name="Schneider R."/>
            <person name="Smith A.J."/>
            <person name="Vanacova S."/>
            <person name="Villalvazo M."/>
            <person name="Haas B.J."/>
            <person name="Pertea M."/>
            <person name="Feldblyum T.V."/>
            <person name="Utterback T.R."/>
            <person name="Shu C.L."/>
            <person name="Osoegawa K."/>
            <person name="de Jong P.J."/>
            <person name="Hrdy I."/>
            <person name="Horvathova L."/>
            <person name="Zubacova Z."/>
            <person name="Dolezal P."/>
            <person name="Malik S.B."/>
            <person name="Logsdon J.M. Jr."/>
            <person name="Henze K."/>
            <person name="Gupta A."/>
            <person name="Wang C.C."/>
            <person name="Dunne R.L."/>
            <person name="Upcroft J.A."/>
            <person name="Upcroft P."/>
            <person name="White O."/>
            <person name="Salzberg S.L."/>
            <person name="Tang P."/>
            <person name="Chiu C.-H."/>
            <person name="Lee Y.-S."/>
            <person name="Embley T.M."/>
            <person name="Coombs G.H."/>
            <person name="Mottram J.C."/>
            <person name="Tachezy J."/>
            <person name="Fraser-Liggett C.M."/>
            <person name="Johnson P.J."/>
        </authorList>
    </citation>
    <scope>NUCLEOTIDE SEQUENCE [LARGE SCALE GENOMIC DNA]</scope>
    <source>
        <strain evidence="3">G3</strain>
    </source>
</reference>
<sequence length="361" mass="41388">MSLSLNIDYIAKNIQTYIDQENFFDIIDQENIPNILEKANLDPTLFKTLLLQGKTKYSLPKLYKFVQKCKVCVKTFEDAINILKTYETCLKLESSSGLIDFFTKHIENQKNQTQLQNNQTQLQNEISQFNIQNAQLMNEIFKCHNENNQLQQRINKIATIHEIPLKSDFDTAYNFLKELSKKRDNFLEGLTKKRDNIKMPISCAVGLSEKRNSDENTILLEACINEDFQFVKSLTESGCDKDAIDKNGNNCLLLSSANGRLDIVKYLIEIGFDKNWRNKTNGNNPILYASLTCQLEIVKYLISIGADPNQKNNNGCSSIYAASQAILKSLNILFHAAPIQMQKAIMNLHQLLWHQFLVTLK</sequence>
<reference evidence="3" key="1">
    <citation type="submission" date="2006-10" db="EMBL/GenBank/DDBJ databases">
        <authorList>
            <person name="Amadeo P."/>
            <person name="Zhao Q."/>
            <person name="Wortman J."/>
            <person name="Fraser-Liggett C."/>
            <person name="Carlton J."/>
        </authorList>
    </citation>
    <scope>NUCLEOTIDE SEQUENCE</scope>
    <source>
        <strain evidence="3">G3</strain>
    </source>
</reference>
<feature type="repeat" description="ANK" evidence="1">
    <location>
        <begin position="247"/>
        <end position="279"/>
    </location>
</feature>